<gene>
    <name evidence="1" type="ORF">GUJ93_ZPchr0009g1809</name>
</gene>
<protein>
    <submittedName>
        <fullName evidence="1">Uncharacterized protein</fullName>
    </submittedName>
</protein>
<proteinExistence type="predicted"/>
<name>A0A8J5RS24_ZIZPA</name>
<reference evidence="1" key="1">
    <citation type="journal article" date="2021" name="bioRxiv">
        <title>Whole Genome Assembly and Annotation of Northern Wild Rice, Zizania palustris L., Supports a Whole Genome Duplication in the Zizania Genus.</title>
        <authorList>
            <person name="Haas M."/>
            <person name="Kono T."/>
            <person name="Macchietto M."/>
            <person name="Millas R."/>
            <person name="McGilp L."/>
            <person name="Shao M."/>
            <person name="Duquette J."/>
            <person name="Hirsch C.N."/>
            <person name="Kimball J."/>
        </authorList>
    </citation>
    <scope>NUCLEOTIDE SEQUENCE</scope>
    <source>
        <tissue evidence="1">Fresh leaf tissue</tissue>
    </source>
</reference>
<reference evidence="1" key="2">
    <citation type="submission" date="2021-02" db="EMBL/GenBank/DDBJ databases">
        <authorList>
            <person name="Kimball J.A."/>
            <person name="Haas M.W."/>
            <person name="Macchietto M."/>
            <person name="Kono T."/>
            <person name="Duquette J."/>
            <person name="Shao M."/>
        </authorList>
    </citation>
    <scope>NUCLEOTIDE SEQUENCE</scope>
    <source>
        <tissue evidence="1">Fresh leaf tissue</tissue>
    </source>
</reference>
<keyword evidence="2" id="KW-1185">Reference proteome</keyword>
<dbReference type="AlphaFoldDB" id="A0A8J5RS24"/>
<evidence type="ECO:0000313" key="1">
    <source>
        <dbReference type="EMBL" id="KAG8050573.1"/>
    </source>
</evidence>
<accession>A0A8J5RS24</accession>
<dbReference type="Proteomes" id="UP000729402">
    <property type="component" value="Unassembled WGS sequence"/>
</dbReference>
<evidence type="ECO:0000313" key="2">
    <source>
        <dbReference type="Proteomes" id="UP000729402"/>
    </source>
</evidence>
<dbReference type="EMBL" id="JAAALK010000289">
    <property type="protein sequence ID" value="KAG8050573.1"/>
    <property type="molecule type" value="Genomic_DNA"/>
</dbReference>
<sequence length="84" mass="9543">MDSSRRISTLCRCVIRAPLLLEPTFGVLKQSRSSLGVEAKAKPPEFPLLVMLPRELQQTITAFHKQGIHHFLPSTHKYSQDEMV</sequence>
<comment type="caution">
    <text evidence="1">The sequence shown here is derived from an EMBL/GenBank/DDBJ whole genome shotgun (WGS) entry which is preliminary data.</text>
</comment>
<organism evidence="1 2">
    <name type="scientific">Zizania palustris</name>
    <name type="common">Northern wild rice</name>
    <dbReference type="NCBI Taxonomy" id="103762"/>
    <lineage>
        <taxon>Eukaryota</taxon>
        <taxon>Viridiplantae</taxon>
        <taxon>Streptophyta</taxon>
        <taxon>Embryophyta</taxon>
        <taxon>Tracheophyta</taxon>
        <taxon>Spermatophyta</taxon>
        <taxon>Magnoliopsida</taxon>
        <taxon>Liliopsida</taxon>
        <taxon>Poales</taxon>
        <taxon>Poaceae</taxon>
        <taxon>BOP clade</taxon>
        <taxon>Oryzoideae</taxon>
        <taxon>Oryzeae</taxon>
        <taxon>Zizaniinae</taxon>
        <taxon>Zizania</taxon>
    </lineage>
</organism>